<feature type="transmembrane region" description="Helical" evidence="6">
    <location>
        <begin position="453"/>
        <end position="476"/>
    </location>
</feature>
<evidence type="ECO:0000256" key="2">
    <source>
        <dbReference type="ARBA" id="ARBA00022475"/>
    </source>
</evidence>
<dbReference type="EMBL" id="JBHSIU010000041">
    <property type="protein sequence ID" value="MFC5002556.1"/>
    <property type="molecule type" value="Genomic_DNA"/>
</dbReference>
<dbReference type="Pfam" id="PF02687">
    <property type="entry name" value="FtsX"/>
    <property type="match status" value="1"/>
</dbReference>
<feature type="transmembrane region" description="Helical" evidence="6">
    <location>
        <begin position="749"/>
        <end position="778"/>
    </location>
</feature>
<name>A0ABV9W4C6_9ACTN</name>
<protein>
    <submittedName>
        <fullName evidence="8">FtsX-like permease family protein</fullName>
    </submittedName>
</protein>
<keyword evidence="9" id="KW-1185">Reference proteome</keyword>
<keyword evidence="2" id="KW-1003">Cell membrane</keyword>
<feature type="transmembrane region" description="Helical" evidence="6">
    <location>
        <begin position="41"/>
        <end position="61"/>
    </location>
</feature>
<evidence type="ECO:0000256" key="4">
    <source>
        <dbReference type="ARBA" id="ARBA00022989"/>
    </source>
</evidence>
<dbReference type="RefSeq" id="WP_380120700.1">
    <property type="nucleotide sequence ID" value="NZ_JBHSIU010000041.1"/>
</dbReference>
<gene>
    <name evidence="8" type="ORF">ACFPIJ_32580</name>
</gene>
<comment type="caution">
    <text evidence="8">The sequence shown here is derived from an EMBL/GenBank/DDBJ whole genome shotgun (WGS) entry which is preliminary data.</text>
</comment>
<evidence type="ECO:0000256" key="1">
    <source>
        <dbReference type="ARBA" id="ARBA00004651"/>
    </source>
</evidence>
<dbReference type="InterPro" id="IPR003838">
    <property type="entry name" value="ABC3_permease_C"/>
</dbReference>
<comment type="subcellular location">
    <subcellularLocation>
        <location evidence="1">Cell membrane</location>
        <topology evidence="1">Multi-pass membrane protein</topology>
    </subcellularLocation>
</comment>
<feature type="transmembrane region" description="Helical" evidence="6">
    <location>
        <begin position="380"/>
        <end position="398"/>
    </location>
</feature>
<evidence type="ECO:0000256" key="5">
    <source>
        <dbReference type="ARBA" id="ARBA00023136"/>
    </source>
</evidence>
<dbReference type="PANTHER" id="PTHR30287">
    <property type="entry name" value="MEMBRANE COMPONENT OF PREDICTED ABC SUPERFAMILY METABOLITE UPTAKE TRANSPORTER"/>
    <property type="match status" value="1"/>
</dbReference>
<organism evidence="8 9">
    <name type="scientific">Dactylosporangium cerinum</name>
    <dbReference type="NCBI Taxonomy" id="1434730"/>
    <lineage>
        <taxon>Bacteria</taxon>
        <taxon>Bacillati</taxon>
        <taxon>Actinomycetota</taxon>
        <taxon>Actinomycetes</taxon>
        <taxon>Micromonosporales</taxon>
        <taxon>Micromonosporaceae</taxon>
        <taxon>Dactylosporangium</taxon>
    </lineage>
</organism>
<evidence type="ECO:0000313" key="8">
    <source>
        <dbReference type="EMBL" id="MFC5002556.1"/>
    </source>
</evidence>
<dbReference type="InterPro" id="IPR038766">
    <property type="entry name" value="Membrane_comp_ABC_pdt"/>
</dbReference>
<accession>A0ABV9W4C6</accession>
<feature type="domain" description="ABC3 transporter permease C-terminal" evidence="7">
    <location>
        <begin position="243"/>
        <end position="362"/>
    </location>
</feature>
<feature type="transmembrane region" description="Helical" evidence="6">
    <location>
        <begin position="239"/>
        <end position="263"/>
    </location>
</feature>
<evidence type="ECO:0000313" key="9">
    <source>
        <dbReference type="Proteomes" id="UP001595912"/>
    </source>
</evidence>
<evidence type="ECO:0000256" key="6">
    <source>
        <dbReference type="SAM" id="Phobius"/>
    </source>
</evidence>
<evidence type="ECO:0000259" key="7">
    <source>
        <dbReference type="Pfam" id="PF02687"/>
    </source>
</evidence>
<feature type="transmembrane region" description="Helical" evidence="6">
    <location>
        <begin position="333"/>
        <end position="353"/>
    </location>
</feature>
<evidence type="ECO:0000256" key="3">
    <source>
        <dbReference type="ARBA" id="ARBA00022692"/>
    </source>
</evidence>
<feature type="transmembrane region" description="Helical" evidence="6">
    <location>
        <begin position="404"/>
        <end position="432"/>
    </location>
</feature>
<reference evidence="9" key="1">
    <citation type="journal article" date="2019" name="Int. J. Syst. Evol. Microbiol.">
        <title>The Global Catalogue of Microorganisms (GCM) 10K type strain sequencing project: providing services to taxonomists for standard genome sequencing and annotation.</title>
        <authorList>
            <consortium name="The Broad Institute Genomics Platform"/>
            <consortium name="The Broad Institute Genome Sequencing Center for Infectious Disease"/>
            <person name="Wu L."/>
            <person name="Ma J."/>
        </authorList>
    </citation>
    <scope>NUCLEOTIDE SEQUENCE [LARGE SCALE GENOMIC DNA]</scope>
    <source>
        <strain evidence="9">CGMCC 4.7152</strain>
    </source>
</reference>
<feature type="transmembrane region" description="Helical" evidence="6">
    <location>
        <begin position="284"/>
        <end position="313"/>
    </location>
</feature>
<keyword evidence="4 6" id="KW-1133">Transmembrane helix</keyword>
<dbReference type="PANTHER" id="PTHR30287:SF2">
    <property type="entry name" value="BLL1001 PROTEIN"/>
    <property type="match status" value="1"/>
</dbReference>
<keyword evidence="3 6" id="KW-0812">Transmembrane</keyword>
<feature type="transmembrane region" description="Helical" evidence="6">
    <location>
        <begin position="703"/>
        <end position="728"/>
    </location>
</feature>
<proteinExistence type="predicted"/>
<sequence>MSVTMQDRPLVLGTGNGGMAARRAVVRWAWRLFRREWRQQAIVLTLLLLAVAATTVGLAMAGNAPSEASTFGTANHIVSVNGTGPRLDADLAQLRSNYGTIEVIEHTKKVPVPGSADGVDLRAQDPNGPYGRSMLRLNQGHWPQGPDQIAVTNRVLRLAGLHVGGTWTAAGRPWTVVGVVENPLNLAEPFALVAPDQLGSAVSRVDVLLKVSRAEYIAKPRPDGLSTQLRNEETDPATILVLVLATIGLVFVGLLSVAGFHVMAQRRLRALGMLGAIGAGHRHIRLVLLANGLVIGGAGALSGALVGVAGWVALSPFFEPLLGHRIDRLDLPWAPLLLAVALATLTAVVAAWWPARAAARIPVVAAISARPAPPRPAHRFAAVGAVLLAAGLTTLYLSEQTKQWYIIGGVLLTALAVLLLAPVGVASIGAVARHAPLATRLAMRDLARYRARSGAALAAIALAIGIAAMVTLGAAVTVAKNSAPTGGAIPADQLIVWLSSARMSGPVPVVTTAQVADFRKQADIIAAELHATVLPLTGLVDPNGPIERDSGGRPPMVLGIPREAGPGEPGGTVYSDSDFVPLYYATPELLTHYGIDPASVGADTDVLTPRANLNGYNVVPGRRDLRWQPVLQHVPLPDYQSLPNVLITAHGMANLHLTEVPVGFLVDAPGKLTAAQIDRAQQVAATAGLYVESRPTGADETRLAAWFTAAGIAVALGVLAMTVGLIRSETARDLRTLTATGARRRTRRALTAATAGSLALTGAIIGVACTYLAVLAWYHKELHWLAHPPLINLAAILIGLPIVAYLGGWLLTGREPRAIARQPLE</sequence>
<dbReference type="Proteomes" id="UP001595912">
    <property type="component" value="Unassembled WGS sequence"/>
</dbReference>
<feature type="transmembrane region" description="Helical" evidence="6">
    <location>
        <begin position="790"/>
        <end position="811"/>
    </location>
</feature>
<keyword evidence="5 6" id="KW-0472">Membrane</keyword>